<reference evidence="1 2" key="1">
    <citation type="submission" date="2013-02" db="EMBL/GenBank/DDBJ databases">
        <title>The Genome Annotation of Plasmodium falciparum NF135/5.C10.</title>
        <authorList>
            <consortium name="The Broad Institute Genome Sequencing Platform"/>
            <consortium name="The Broad Institute Genome Sequencing Center for Infectious Disease"/>
            <person name="Neafsey D."/>
            <person name="Hoffman S."/>
            <person name="Volkman S."/>
            <person name="Rosenthal P."/>
            <person name="Walker B."/>
            <person name="Young S.K."/>
            <person name="Zeng Q."/>
            <person name="Gargeya S."/>
            <person name="Fitzgerald M."/>
            <person name="Haas B."/>
            <person name="Abouelleil A."/>
            <person name="Allen A.W."/>
            <person name="Alvarado L."/>
            <person name="Arachchi H.M."/>
            <person name="Berlin A.M."/>
            <person name="Chapman S.B."/>
            <person name="Gainer-Dewar J."/>
            <person name="Goldberg J."/>
            <person name="Griggs A."/>
            <person name="Gujja S."/>
            <person name="Hansen M."/>
            <person name="Howarth C."/>
            <person name="Imamovic A."/>
            <person name="Ireland A."/>
            <person name="Larimer J."/>
            <person name="McCowan C."/>
            <person name="Murphy C."/>
            <person name="Pearson M."/>
            <person name="Poon T.W."/>
            <person name="Priest M."/>
            <person name="Roberts A."/>
            <person name="Saif S."/>
            <person name="Shea T."/>
            <person name="Sisk P."/>
            <person name="Sykes S."/>
            <person name="Wortman J."/>
            <person name="Nusbaum C."/>
            <person name="Birren B."/>
        </authorList>
    </citation>
    <scope>NUCLEOTIDE SEQUENCE [LARGE SCALE GENOMIC DNA]</scope>
    <source>
        <strain evidence="1 2">NF135/5.C10</strain>
    </source>
</reference>
<organism evidence="1 2">
    <name type="scientific">Plasmodium falciparum NF135/5.C10</name>
    <dbReference type="NCBI Taxonomy" id="1036726"/>
    <lineage>
        <taxon>Eukaryota</taxon>
        <taxon>Sar</taxon>
        <taxon>Alveolata</taxon>
        <taxon>Apicomplexa</taxon>
        <taxon>Aconoidasida</taxon>
        <taxon>Haemosporida</taxon>
        <taxon>Plasmodiidae</taxon>
        <taxon>Plasmodium</taxon>
        <taxon>Plasmodium (Laverania)</taxon>
    </lineage>
</organism>
<accession>W4IFQ5</accession>
<name>W4IFQ5_PLAFA</name>
<gene>
    <name evidence="1" type="ORF">PFNF135_03207</name>
</gene>
<proteinExistence type="predicted"/>
<evidence type="ECO:0000313" key="1">
    <source>
        <dbReference type="EMBL" id="ETW42548.1"/>
    </source>
</evidence>
<evidence type="ECO:0000313" key="2">
    <source>
        <dbReference type="Proteomes" id="UP000019114"/>
    </source>
</evidence>
<sequence>MHIFIINNIFLTIFGIVHNNKYYNFPEKSQKKKIRAYKKKKKNKNNSNNFTNDESYYDFIFVVPYLFLPKEISYNLDKIINIMNNDSS</sequence>
<dbReference type="Proteomes" id="UP000019114">
    <property type="component" value="Unassembled WGS sequence"/>
</dbReference>
<reference evidence="1 2" key="2">
    <citation type="submission" date="2013-02" db="EMBL/GenBank/DDBJ databases">
        <title>The Genome Sequence of Plasmodium falciparum NF135/5.C10.</title>
        <authorList>
            <consortium name="The Broad Institute Genome Sequencing Platform"/>
            <consortium name="The Broad Institute Genome Sequencing Center for Infectious Disease"/>
            <person name="Neafsey D."/>
            <person name="Cheeseman I."/>
            <person name="Volkman S."/>
            <person name="Adams J."/>
            <person name="Walker B."/>
            <person name="Young S.K."/>
            <person name="Zeng Q."/>
            <person name="Gargeya S."/>
            <person name="Fitzgerald M."/>
            <person name="Haas B."/>
            <person name="Abouelleil A."/>
            <person name="Alvarado L."/>
            <person name="Arachchi H.M."/>
            <person name="Berlin A.M."/>
            <person name="Chapman S.B."/>
            <person name="Dewar J."/>
            <person name="Goldberg J."/>
            <person name="Griggs A."/>
            <person name="Gujja S."/>
            <person name="Hansen M."/>
            <person name="Howarth C."/>
            <person name="Imamovic A."/>
            <person name="Larimer J."/>
            <person name="McCowan C."/>
            <person name="Murphy C."/>
            <person name="Neiman D."/>
            <person name="Pearson M."/>
            <person name="Priest M."/>
            <person name="Roberts A."/>
            <person name="Saif S."/>
            <person name="Shea T."/>
            <person name="Sisk P."/>
            <person name="Sykes S."/>
            <person name="Wortman J."/>
            <person name="Nusbaum C."/>
            <person name="Birren B."/>
        </authorList>
    </citation>
    <scope>NUCLEOTIDE SEQUENCE [LARGE SCALE GENOMIC DNA]</scope>
    <source>
        <strain evidence="1 2">NF135/5.C10</strain>
    </source>
</reference>
<dbReference type="AlphaFoldDB" id="W4IFQ5"/>
<protein>
    <submittedName>
        <fullName evidence="1">Uncharacterized protein</fullName>
    </submittedName>
</protein>
<dbReference type="EMBL" id="KI926049">
    <property type="protein sequence ID" value="ETW42548.1"/>
    <property type="molecule type" value="Genomic_DNA"/>
</dbReference>